<evidence type="ECO:0000313" key="3">
    <source>
        <dbReference type="EMBL" id="MFC3713470.1"/>
    </source>
</evidence>
<dbReference type="Gene3D" id="2.40.30.160">
    <property type="match status" value="1"/>
</dbReference>
<dbReference type="EMBL" id="JBHRXV010000011">
    <property type="protein sequence ID" value="MFC3713470.1"/>
    <property type="molecule type" value="Genomic_DNA"/>
</dbReference>
<gene>
    <name evidence="3" type="ORF">ACFOMD_12865</name>
</gene>
<dbReference type="SUPFAM" id="SSF103025">
    <property type="entry name" value="Folate-binding domain"/>
    <property type="match status" value="1"/>
</dbReference>
<dbReference type="InterPro" id="IPR027266">
    <property type="entry name" value="TrmE/GcvT-like"/>
</dbReference>
<feature type="domain" description="CAF17 C-terminal" evidence="2">
    <location>
        <begin position="193"/>
        <end position="257"/>
    </location>
</feature>
<organism evidence="3 4">
    <name type="scientific">Sphingoaurantiacus capsulatus</name>
    <dbReference type="NCBI Taxonomy" id="1771310"/>
    <lineage>
        <taxon>Bacteria</taxon>
        <taxon>Pseudomonadati</taxon>
        <taxon>Pseudomonadota</taxon>
        <taxon>Alphaproteobacteria</taxon>
        <taxon>Sphingomonadales</taxon>
        <taxon>Sphingosinicellaceae</taxon>
        <taxon>Sphingoaurantiacus</taxon>
    </lineage>
</organism>
<dbReference type="RefSeq" id="WP_380861994.1">
    <property type="nucleotide sequence ID" value="NZ_JBHRXV010000011.1"/>
</dbReference>
<keyword evidence="4" id="KW-1185">Reference proteome</keyword>
<proteinExistence type="predicted"/>
<evidence type="ECO:0000259" key="2">
    <source>
        <dbReference type="Pfam" id="PF25455"/>
    </source>
</evidence>
<evidence type="ECO:0000313" key="4">
    <source>
        <dbReference type="Proteomes" id="UP001595615"/>
    </source>
</evidence>
<reference evidence="4" key="1">
    <citation type="journal article" date="2019" name="Int. J. Syst. Evol. Microbiol.">
        <title>The Global Catalogue of Microorganisms (GCM) 10K type strain sequencing project: providing services to taxonomists for standard genome sequencing and annotation.</title>
        <authorList>
            <consortium name="The Broad Institute Genomics Platform"/>
            <consortium name="The Broad Institute Genome Sequencing Center for Infectious Disease"/>
            <person name="Wu L."/>
            <person name="Ma J."/>
        </authorList>
    </citation>
    <scope>NUCLEOTIDE SEQUENCE [LARGE SCALE GENOMIC DNA]</scope>
    <source>
        <strain evidence="4">KCTC 42644</strain>
    </source>
</reference>
<evidence type="ECO:0000256" key="1">
    <source>
        <dbReference type="ARBA" id="ARBA00022946"/>
    </source>
</evidence>
<sequence length="264" mass="28808">MMTQIAALTDRAVLRIGGGEARPFLQGLLTNDVDALAPDKPLWAGLLSPQGKYLFDMILFDTGDTILADVPAARAPDLLKRLTMYKLRKDVTVAASDLKVFAAWDGESDAPYDPRLPGLGRRWMAESADTTATLADYIAHRLSLGVPDSDDYPVDRLMWLESNAVELNGVSFTKGCYVGQENTARMHHRDKLRKRLLPVLLTADPQEERSLRAGDREAGELISHHGGHGVALMRVEQAGEPLTLGGAAVTIEWPSWLGAGPRAE</sequence>
<dbReference type="PANTHER" id="PTHR22602:SF0">
    <property type="entry name" value="TRANSFERASE CAF17, MITOCHONDRIAL-RELATED"/>
    <property type="match status" value="1"/>
</dbReference>
<protein>
    <submittedName>
        <fullName evidence="3">YgfZ/GcvT domain-containing protein</fullName>
    </submittedName>
</protein>
<dbReference type="InterPro" id="IPR017703">
    <property type="entry name" value="YgfZ/GCV_T_CS"/>
</dbReference>
<dbReference type="NCBIfam" id="TIGR03317">
    <property type="entry name" value="ygfZ_signature"/>
    <property type="match status" value="1"/>
</dbReference>
<dbReference type="Gene3D" id="3.30.1360.120">
    <property type="entry name" value="Probable tRNA modification gtpase trme, domain 1"/>
    <property type="match status" value="1"/>
</dbReference>
<dbReference type="PANTHER" id="PTHR22602">
    <property type="entry name" value="TRANSFERASE CAF17, MITOCHONDRIAL-RELATED"/>
    <property type="match status" value="1"/>
</dbReference>
<dbReference type="Pfam" id="PF25455">
    <property type="entry name" value="Beta-barrel_CAF17_C"/>
    <property type="match status" value="1"/>
</dbReference>
<dbReference type="Proteomes" id="UP001595615">
    <property type="component" value="Unassembled WGS sequence"/>
</dbReference>
<dbReference type="InterPro" id="IPR045179">
    <property type="entry name" value="YgfZ/GcvT"/>
</dbReference>
<accession>A0ABV7XBD9</accession>
<comment type="caution">
    <text evidence="3">The sequence shown here is derived from an EMBL/GenBank/DDBJ whole genome shotgun (WGS) entry which is preliminary data.</text>
</comment>
<name>A0ABV7XBD9_9SPHN</name>
<keyword evidence="1" id="KW-0809">Transit peptide</keyword>
<dbReference type="InterPro" id="IPR057460">
    <property type="entry name" value="CAF17_C"/>
</dbReference>